<dbReference type="Proteomes" id="UP001159405">
    <property type="component" value="Unassembled WGS sequence"/>
</dbReference>
<evidence type="ECO:0000256" key="4">
    <source>
        <dbReference type="ARBA" id="ARBA00022722"/>
    </source>
</evidence>
<protein>
    <recommendedName>
        <fullName evidence="8">DDE Tnp4 domain-containing protein</fullName>
    </recommendedName>
</protein>
<feature type="domain" description="DDE Tnp4" evidence="8">
    <location>
        <begin position="140"/>
        <end position="189"/>
    </location>
</feature>
<comment type="similarity">
    <text evidence="3">Belongs to the HARBI1 family.</text>
</comment>
<evidence type="ECO:0000256" key="3">
    <source>
        <dbReference type="ARBA" id="ARBA00006958"/>
    </source>
</evidence>
<dbReference type="EMBL" id="CALNXK010000014">
    <property type="protein sequence ID" value="CAH3045924.1"/>
    <property type="molecule type" value="Genomic_DNA"/>
</dbReference>
<dbReference type="Pfam" id="PF13359">
    <property type="entry name" value="DDE_Tnp_4"/>
    <property type="match status" value="1"/>
</dbReference>
<keyword evidence="5" id="KW-0479">Metal-binding</keyword>
<proteinExistence type="inferred from homology"/>
<name>A0ABN8N963_9CNID</name>
<keyword evidence="7" id="KW-0539">Nucleus</keyword>
<evidence type="ECO:0000259" key="8">
    <source>
        <dbReference type="Pfam" id="PF13359"/>
    </source>
</evidence>
<dbReference type="InterPro" id="IPR027806">
    <property type="entry name" value="HARBI1_dom"/>
</dbReference>
<keyword evidence="4" id="KW-0540">Nuclease</keyword>
<sequence>MWVYPRPQFWFEQLVVNGYQDHPWREQFRVSRDTFEHICGLVGPELVFGYETKIRNRPIVLEKRVAVALWRLATGNSYRTVGLTFGISRCTAMNVKDEFCTALLRRANDFMKFLKTEATTRQTIQEFQDIRRFPQVVGALDGSHIPIRPLKEDSNEYVNRKSFHSIVLQGVAGANGKFLHVSTGYGGSIAMLACYE</sequence>
<evidence type="ECO:0000313" key="10">
    <source>
        <dbReference type="Proteomes" id="UP001159405"/>
    </source>
</evidence>
<reference evidence="9 10" key="1">
    <citation type="submission" date="2022-05" db="EMBL/GenBank/DDBJ databases">
        <authorList>
            <consortium name="Genoscope - CEA"/>
            <person name="William W."/>
        </authorList>
    </citation>
    <scope>NUCLEOTIDE SEQUENCE [LARGE SCALE GENOMIC DNA]</scope>
</reference>
<organism evidence="9 10">
    <name type="scientific">Porites lobata</name>
    <dbReference type="NCBI Taxonomy" id="104759"/>
    <lineage>
        <taxon>Eukaryota</taxon>
        <taxon>Metazoa</taxon>
        <taxon>Cnidaria</taxon>
        <taxon>Anthozoa</taxon>
        <taxon>Hexacorallia</taxon>
        <taxon>Scleractinia</taxon>
        <taxon>Fungiina</taxon>
        <taxon>Poritidae</taxon>
        <taxon>Porites</taxon>
    </lineage>
</organism>
<evidence type="ECO:0000256" key="1">
    <source>
        <dbReference type="ARBA" id="ARBA00001968"/>
    </source>
</evidence>
<comment type="caution">
    <text evidence="9">The sequence shown here is derived from an EMBL/GenBank/DDBJ whole genome shotgun (WGS) entry which is preliminary data.</text>
</comment>
<evidence type="ECO:0000313" key="9">
    <source>
        <dbReference type="EMBL" id="CAH3045924.1"/>
    </source>
</evidence>
<dbReference type="PANTHER" id="PTHR22930:SF85">
    <property type="entry name" value="GH03217P-RELATED"/>
    <property type="match status" value="1"/>
</dbReference>
<dbReference type="InterPro" id="IPR045249">
    <property type="entry name" value="HARBI1-like"/>
</dbReference>
<evidence type="ECO:0000256" key="2">
    <source>
        <dbReference type="ARBA" id="ARBA00004123"/>
    </source>
</evidence>
<dbReference type="PANTHER" id="PTHR22930">
    <property type="match status" value="1"/>
</dbReference>
<comment type="cofactor">
    <cofactor evidence="1">
        <name>a divalent metal cation</name>
        <dbReference type="ChEBI" id="CHEBI:60240"/>
    </cofactor>
</comment>
<evidence type="ECO:0000256" key="5">
    <source>
        <dbReference type="ARBA" id="ARBA00022723"/>
    </source>
</evidence>
<comment type="subcellular location">
    <subcellularLocation>
        <location evidence="2">Nucleus</location>
    </subcellularLocation>
</comment>
<keyword evidence="6" id="KW-0378">Hydrolase</keyword>
<evidence type="ECO:0000256" key="7">
    <source>
        <dbReference type="ARBA" id="ARBA00023242"/>
    </source>
</evidence>
<keyword evidence="10" id="KW-1185">Reference proteome</keyword>
<evidence type="ECO:0000256" key="6">
    <source>
        <dbReference type="ARBA" id="ARBA00022801"/>
    </source>
</evidence>
<gene>
    <name evidence="9" type="ORF">PLOB_00008452</name>
</gene>
<accession>A0ABN8N963</accession>